<proteinExistence type="predicted"/>
<keyword evidence="4" id="KW-1185">Reference proteome</keyword>
<dbReference type="CDD" id="cd06259">
    <property type="entry name" value="YdcF-like"/>
    <property type="match status" value="1"/>
</dbReference>
<feature type="domain" description="DUF218" evidence="2">
    <location>
        <begin position="68"/>
        <end position="230"/>
    </location>
</feature>
<evidence type="ECO:0000313" key="3">
    <source>
        <dbReference type="EMBL" id="GGA17292.1"/>
    </source>
</evidence>
<dbReference type="Gene3D" id="3.40.50.620">
    <property type="entry name" value="HUPs"/>
    <property type="match status" value="1"/>
</dbReference>
<sequence length="254" mass="28151">MLLLLLLLCALGYVVSRFRRGRGGWMFYGAAFVLLVASAGGPLPVWLITHLQAPYATRPNITWAPRNAIVVLGVGDSLIVATGEVTPTVYAGNRLVESYTLYRECKQTGNDCKLIVSGGDPSNVGKTEAAVYGDILLHMGVDRDDLMREAHSMNTWQNAQFVQPMLNAYAPQRVVLVTSAMHMRRAQTFFEHFGIDALLVRADYVGSRFTWLPNSQSLMLTDAALHEYAGVLVYHLYNAMGWNPPALPRRHQAL</sequence>
<keyword evidence="1" id="KW-0472">Membrane</keyword>
<dbReference type="RefSeq" id="WP_188792351.1">
    <property type="nucleotide sequence ID" value="NZ_BMJA01000001.1"/>
</dbReference>
<name>A0ABQ1FIT0_9GAMM</name>
<keyword evidence="1" id="KW-1133">Transmembrane helix</keyword>
<dbReference type="InterPro" id="IPR051599">
    <property type="entry name" value="Cell_Envelope_Assoc"/>
</dbReference>
<protein>
    <submittedName>
        <fullName evidence="3">Membrane protein</fullName>
    </submittedName>
</protein>
<evidence type="ECO:0000256" key="1">
    <source>
        <dbReference type="SAM" id="Phobius"/>
    </source>
</evidence>
<feature type="transmembrane region" description="Helical" evidence="1">
    <location>
        <begin position="27"/>
        <end position="48"/>
    </location>
</feature>
<evidence type="ECO:0000259" key="2">
    <source>
        <dbReference type="Pfam" id="PF02698"/>
    </source>
</evidence>
<dbReference type="Pfam" id="PF02698">
    <property type="entry name" value="DUF218"/>
    <property type="match status" value="1"/>
</dbReference>
<dbReference type="Proteomes" id="UP000620046">
    <property type="component" value="Unassembled WGS sequence"/>
</dbReference>
<reference evidence="4" key="1">
    <citation type="journal article" date="2019" name="Int. J. Syst. Evol. Microbiol.">
        <title>The Global Catalogue of Microorganisms (GCM) 10K type strain sequencing project: providing services to taxonomists for standard genome sequencing and annotation.</title>
        <authorList>
            <consortium name="The Broad Institute Genomics Platform"/>
            <consortium name="The Broad Institute Genome Sequencing Center for Infectious Disease"/>
            <person name="Wu L."/>
            <person name="Ma J."/>
        </authorList>
    </citation>
    <scope>NUCLEOTIDE SEQUENCE [LARGE SCALE GENOMIC DNA]</scope>
    <source>
        <strain evidence="4">CGMCC 1.15439</strain>
    </source>
</reference>
<organism evidence="3 4">
    <name type="scientific">Dyella nitratireducens</name>
    <dbReference type="NCBI Taxonomy" id="1849580"/>
    <lineage>
        <taxon>Bacteria</taxon>
        <taxon>Pseudomonadati</taxon>
        <taxon>Pseudomonadota</taxon>
        <taxon>Gammaproteobacteria</taxon>
        <taxon>Lysobacterales</taxon>
        <taxon>Rhodanobacteraceae</taxon>
        <taxon>Dyella</taxon>
    </lineage>
</organism>
<dbReference type="PANTHER" id="PTHR30336">
    <property type="entry name" value="INNER MEMBRANE PROTEIN, PROBABLE PERMEASE"/>
    <property type="match status" value="1"/>
</dbReference>
<accession>A0ABQ1FIT0</accession>
<comment type="caution">
    <text evidence="3">The sequence shown here is derived from an EMBL/GenBank/DDBJ whole genome shotgun (WGS) entry which is preliminary data.</text>
</comment>
<dbReference type="InterPro" id="IPR003848">
    <property type="entry name" value="DUF218"/>
</dbReference>
<dbReference type="EMBL" id="BMJA01000001">
    <property type="protein sequence ID" value="GGA17292.1"/>
    <property type="molecule type" value="Genomic_DNA"/>
</dbReference>
<keyword evidence="1" id="KW-0812">Transmembrane</keyword>
<gene>
    <name evidence="3" type="ORF">GCM10010981_01300</name>
</gene>
<evidence type="ECO:0000313" key="4">
    <source>
        <dbReference type="Proteomes" id="UP000620046"/>
    </source>
</evidence>
<dbReference type="PANTHER" id="PTHR30336:SF4">
    <property type="entry name" value="ENVELOPE BIOGENESIS FACTOR ELYC"/>
    <property type="match status" value="1"/>
</dbReference>
<dbReference type="InterPro" id="IPR014729">
    <property type="entry name" value="Rossmann-like_a/b/a_fold"/>
</dbReference>